<dbReference type="Gene3D" id="2.30.31.20">
    <property type="entry name" value="Sporulation-specific cell division protein SsgB"/>
    <property type="match status" value="1"/>
</dbReference>
<evidence type="ECO:0000256" key="5">
    <source>
        <dbReference type="ARBA" id="ARBA00023210"/>
    </source>
</evidence>
<evidence type="ECO:0000256" key="3">
    <source>
        <dbReference type="ARBA" id="ARBA00022618"/>
    </source>
</evidence>
<dbReference type="GO" id="GO:0030435">
    <property type="term" value="P:sporulation resulting in formation of a cellular spore"/>
    <property type="evidence" value="ECO:0007669"/>
    <property type="project" value="UniProtKB-KW"/>
</dbReference>
<name>A0A345HSG1_9ACTN</name>
<dbReference type="AlphaFoldDB" id="A0A345HSG1"/>
<gene>
    <name evidence="8" type="ORF">DVK44_20505</name>
</gene>
<keyword evidence="5" id="KW-0717">Septation</keyword>
<dbReference type="InterPro" id="IPR038658">
    <property type="entry name" value="SsgB_sf"/>
</dbReference>
<dbReference type="OrthoDB" id="3853096at2"/>
<keyword evidence="9" id="KW-1185">Reference proteome</keyword>
<reference evidence="9" key="1">
    <citation type="submission" date="2018-07" db="EMBL/GenBank/DDBJ databases">
        <authorList>
            <person name="Zhao J."/>
        </authorList>
    </citation>
    <scope>NUCLEOTIDE SEQUENCE [LARGE SCALE GENOMIC DNA]</scope>
    <source>
        <strain evidence="9">GSSD-12</strain>
    </source>
</reference>
<evidence type="ECO:0000256" key="6">
    <source>
        <dbReference type="ARBA" id="ARBA00023306"/>
    </source>
</evidence>
<protein>
    <submittedName>
        <fullName evidence="8">SsgA family sporulation/cell division regulator</fullName>
    </submittedName>
</protein>
<accession>A0A345HSG1</accession>
<dbReference type="KEGG" id="spad:DVK44_20505"/>
<dbReference type="Pfam" id="PF04686">
    <property type="entry name" value="SsgA"/>
    <property type="match status" value="1"/>
</dbReference>
<keyword evidence="6" id="KW-0131">Cell cycle</keyword>
<dbReference type="Proteomes" id="UP000253868">
    <property type="component" value="Chromosome"/>
</dbReference>
<dbReference type="GO" id="GO:0000917">
    <property type="term" value="P:division septum assembly"/>
    <property type="evidence" value="ECO:0007669"/>
    <property type="project" value="UniProtKB-KW"/>
</dbReference>
<dbReference type="RefSeq" id="WP_114660964.1">
    <property type="nucleotide sequence ID" value="NZ_CP031194.1"/>
</dbReference>
<evidence type="ECO:0000256" key="7">
    <source>
        <dbReference type="SAM" id="MobiDB-lite"/>
    </source>
</evidence>
<dbReference type="EMBL" id="CP031194">
    <property type="protein sequence ID" value="AXG79635.1"/>
    <property type="molecule type" value="Genomic_DNA"/>
</dbReference>
<evidence type="ECO:0000313" key="9">
    <source>
        <dbReference type="Proteomes" id="UP000253868"/>
    </source>
</evidence>
<evidence type="ECO:0000256" key="1">
    <source>
        <dbReference type="ARBA" id="ARBA00004431"/>
    </source>
</evidence>
<sequence>MSPAVEQPVEESVEQPPGQLVEQPAKARLITDAPQSRPVTVTLRHDGADPGTVRIAFPPEVSADGDEVVWAFARTLLETGLRQPAGDDGDDVQVWPCGRAQTVMEFHSPDGVAVVQFDSAPLRRFLASTYAREERAEGGLVHRA</sequence>
<evidence type="ECO:0000256" key="2">
    <source>
        <dbReference type="ARBA" id="ARBA00009323"/>
    </source>
</evidence>
<feature type="region of interest" description="Disordered" evidence="7">
    <location>
        <begin position="1"/>
        <end position="25"/>
    </location>
</feature>
<keyword evidence="4" id="KW-0749">Sporulation</keyword>
<comment type="similarity">
    <text evidence="2">Belongs to the SsgA family.</text>
</comment>
<proteinExistence type="inferred from homology"/>
<organism evidence="8 9">
    <name type="scientific">Streptomyces paludis</name>
    <dbReference type="NCBI Taxonomy" id="2282738"/>
    <lineage>
        <taxon>Bacteria</taxon>
        <taxon>Bacillati</taxon>
        <taxon>Actinomycetota</taxon>
        <taxon>Actinomycetes</taxon>
        <taxon>Kitasatosporales</taxon>
        <taxon>Streptomycetaceae</taxon>
        <taxon>Streptomyces</taxon>
    </lineage>
</organism>
<dbReference type="InterPro" id="IPR006776">
    <property type="entry name" value="SsgB"/>
</dbReference>
<evidence type="ECO:0000256" key="4">
    <source>
        <dbReference type="ARBA" id="ARBA00022969"/>
    </source>
</evidence>
<evidence type="ECO:0000313" key="8">
    <source>
        <dbReference type="EMBL" id="AXG79635.1"/>
    </source>
</evidence>
<keyword evidence="3 8" id="KW-0132">Cell division</keyword>
<comment type="subcellular location">
    <subcellularLocation>
        <location evidence="1">Cell septum</location>
    </subcellularLocation>
</comment>
<dbReference type="GO" id="GO:0030428">
    <property type="term" value="C:cell septum"/>
    <property type="evidence" value="ECO:0007669"/>
    <property type="project" value="UniProtKB-SubCell"/>
</dbReference>